<dbReference type="InterPro" id="IPR040079">
    <property type="entry name" value="Glutathione_S-Trfase"/>
</dbReference>
<evidence type="ECO:0000259" key="4">
    <source>
        <dbReference type="PROSITE" id="PS50405"/>
    </source>
</evidence>
<dbReference type="SFLD" id="SFLDG00358">
    <property type="entry name" value="Main_(cytGST)"/>
    <property type="match status" value="1"/>
</dbReference>
<dbReference type="Pfam" id="PF13417">
    <property type="entry name" value="GST_N_3"/>
    <property type="match status" value="1"/>
</dbReference>
<dbReference type="InterPro" id="IPR010987">
    <property type="entry name" value="Glutathione-S-Trfase_C-like"/>
</dbReference>
<dbReference type="SUPFAM" id="SSF47616">
    <property type="entry name" value="GST C-terminal domain-like"/>
    <property type="match status" value="1"/>
</dbReference>
<dbReference type="Gene3D" id="1.20.1050.10">
    <property type="match status" value="1"/>
</dbReference>
<dbReference type="GO" id="GO:0004364">
    <property type="term" value="F:glutathione transferase activity"/>
    <property type="evidence" value="ECO:0007669"/>
    <property type="project" value="InterPro"/>
</dbReference>
<dbReference type="GO" id="GO:0006749">
    <property type="term" value="P:glutathione metabolic process"/>
    <property type="evidence" value="ECO:0007669"/>
    <property type="project" value="TreeGrafter"/>
</dbReference>
<dbReference type="PANTHER" id="PTHR43968">
    <property type="match status" value="1"/>
</dbReference>
<organism evidence="5 6">
    <name type="scientific">Leptosia nina</name>
    <dbReference type="NCBI Taxonomy" id="320188"/>
    <lineage>
        <taxon>Eukaryota</taxon>
        <taxon>Metazoa</taxon>
        <taxon>Ecdysozoa</taxon>
        <taxon>Arthropoda</taxon>
        <taxon>Hexapoda</taxon>
        <taxon>Insecta</taxon>
        <taxon>Pterygota</taxon>
        <taxon>Neoptera</taxon>
        <taxon>Endopterygota</taxon>
        <taxon>Lepidoptera</taxon>
        <taxon>Glossata</taxon>
        <taxon>Ditrysia</taxon>
        <taxon>Papilionoidea</taxon>
        <taxon>Pieridae</taxon>
        <taxon>Pierinae</taxon>
        <taxon>Leptosia</taxon>
    </lineage>
</organism>
<proteinExistence type="inferred from homology"/>
<evidence type="ECO:0000256" key="1">
    <source>
        <dbReference type="ARBA" id="ARBA00011067"/>
    </source>
</evidence>
<comment type="caution">
    <text evidence="5">The sequence shown here is derived from an EMBL/GenBank/DDBJ whole genome shotgun (WGS) entry which is preliminary data.</text>
</comment>
<feature type="domain" description="GST C-terminal" evidence="4">
    <location>
        <begin position="107"/>
        <end position="228"/>
    </location>
</feature>
<accession>A0AAV1K1C6</accession>
<dbReference type="Gene3D" id="3.40.30.10">
    <property type="entry name" value="Glutaredoxin"/>
    <property type="match status" value="1"/>
</dbReference>
<evidence type="ECO:0000313" key="5">
    <source>
        <dbReference type="EMBL" id="CAK1554486.1"/>
    </source>
</evidence>
<dbReference type="FunFam" id="1.20.1050.10:FF:000009">
    <property type="entry name" value="Glutathione S-transferase omega-1"/>
    <property type="match status" value="1"/>
</dbReference>
<dbReference type="InterPro" id="IPR036249">
    <property type="entry name" value="Thioredoxin-like_sf"/>
</dbReference>
<dbReference type="AlphaFoldDB" id="A0AAV1K1C6"/>
<reference evidence="5 6" key="1">
    <citation type="submission" date="2023-11" db="EMBL/GenBank/DDBJ databases">
        <authorList>
            <person name="Okamura Y."/>
        </authorList>
    </citation>
    <scope>NUCLEOTIDE SEQUENCE [LARGE SCALE GENOMIC DNA]</scope>
</reference>
<gene>
    <name evidence="5" type="ORF">LNINA_LOCUS13399</name>
</gene>
<keyword evidence="6" id="KW-1185">Reference proteome</keyword>
<feature type="domain" description="GST N-terminal" evidence="3">
    <location>
        <begin position="20"/>
        <end position="102"/>
    </location>
</feature>
<dbReference type="SUPFAM" id="SSF52833">
    <property type="entry name" value="Thioredoxin-like"/>
    <property type="match status" value="1"/>
</dbReference>
<evidence type="ECO:0000256" key="2">
    <source>
        <dbReference type="ARBA" id="ARBA00023002"/>
    </source>
</evidence>
<dbReference type="PANTHER" id="PTHR43968:SF6">
    <property type="entry name" value="GLUTATHIONE S-TRANSFERASE OMEGA"/>
    <property type="match status" value="1"/>
</dbReference>
<evidence type="ECO:0000259" key="3">
    <source>
        <dbReference type="PROSITE" id="PS50404"/>
    </source>
</evidence>
<dbReference type="Pfam" id="PF13410">
    <property type="entry name" value="GST_C_2"/>
    <property type="match status" value="1"/>
</dbReference>
<dbReference type="InterPro" id="IPR004045">
    <property type="entry name" value="Glutathione_S-Trfase_N"/>
</dbReference>
<dbReference type="SFLD" id="SFLDS00019">
    <property type="entry name" value="Glutathione_Transferase_(cytos"/>
    <property type="match status" value="1"/>
</dbReference>
<comment type="similarity">
    <text evidence="1">Belongs to the GST superfamily. Omega family.</text>
</comment>
<evidence type="ECO:0000313" key="6">
    <source>
        <dbReference type="Proteomes" id="UP001497472"/>
    </source>
</evidence>
<dbReference type="PROSITE" id="PS50404">
    <property type="entry name" value="GST_NTER"/>
    <property type="match status" value="1"/>
</dbReference>
<dbReference type="GO" id="GO:0045174">
    <property type="term" value="F:glutathione dehydrogenase (ascorbate) activity"/>
    <property type="evidence" value="ECO:0007669"/>
    <property type="project" value="TreeGrafter"/>
</dbReference>
<dbReference type="PROSITE" id="PS50405">
    <property type="entry name" value="GST_CTER"/>
    <property type="match status" value="1"/>
</dbReference>
<dbReference type="InterPro" id="IPR005442">
    <property type="entry name" value="GST_omega"/>
</dbReference>
<dbReference type="FunFam" id="3.40.30.10:FF:000123">
    <property type="entry name" value="Glutathione transferase o1"/>
    <property type="match status" value="1"/>
</dbReference>
<dbReference type="GO" id="GO:0005737">
    <property type="term" value="C:cytoplasm"/>
    <property type="evidence" value="ECO:0007669"/>
    <property type="project" value="InterPro"/>
</dbReference>
<dbReference type="Proteomes" id="UP001497472">
    <property type="component" value="Unassembled WGS sequence"/>
</dbReference>
<sequence>MSHYQFKTAGPLPPPALAPNKVRLFQVDMNPYGHRVLLILDAKRAKYEVYEMDPLRLPEWFKANNRRCKIPVLEVHTDHADKCLFESVVICDYLDEKYTHNKLHSSDPFTKAQDRLLIERFNELIKGSLECFDTNFVFGGQQILQTLDIFEKELVTRGTNYFGGSRPGMLDYMIWPWVERLYLVRVVAEKKFDEKRGAYPNFADWADQMQLDEVVKKHARSPQEYLDYYKNARTLSMSYYL</sequence>
<dbReference type="InterPro" id="IPR050983">
    <property type="entry name" value="GST_Omega/HSP26"/>
</dbReference>
<dbReference type="PRINTS" id="PR01625">
    <property type="entry name" value="GSTRNSFRASEO"/>
</dbReference>
<dbReference type="InterPro" id="IPR036282">
    <property type="entry name" value="Glutathione-S-Trfase_C_sf"/>
</dbReference>
<dbReference type="EMBL" id="CAVLEF010000278">
    <property type="protein sequence ID" value="CAK1554486.1"/>
    <property type="molecule type" value="Genomic_DNA"/>
</dbReference>
<name>A0AAV1K1C6_9NEOP</name>
<keyword evidence="2" id="KW-0560">Oxidoreductase</keyword>
<protein>
    <submittedName>
        <fullName evidence="5">Uncharacterized protein</fullName>
    </submittedName>
</protein>